<keyword evidence="1" id="KW-0812">Transmembrane</keyword>
<comment type="caution">
    <text evidence="2">The sequence shown here is derived from an EMBL/GenBank/DDBJ whole genome shotgun (WGS) entry which is preliminary data.</text>
</comment>
<evidence type="ECO:0000256" key="1">
    <source>
        <dbReference type="SAM" id="Phobius"/>
    </source>
</evidence>
<dbReference type="Proteomes" id="UP001161757">
    <property type="component" value="Unassembled WGS sequence"/>
</dbReference>
<reference evidence="2" key="1">
    <citation type="submission" date="2023-01" db="EMBL/GenBank/DDBJ databases">
        <title>Exophiala dermititidis isolated from Cystic Fibrosis Patient.</title>
        <authorList>
            <person name="Kurbessoian T."/>
            <person name="Crocker A."/>
            <person name="Murante D."/>
            <person name="Hogan D.A."/>
            <person name="Stajich J.E."/>
        </authorList>
    </citation>
    <scope>NUCLEOTIDE SEQUENCE</scope>
    <source>
        <strain evidence="2">Ex8</strain>
    </source>
</reference>
<keyword evidence="1" id="KW-1133">Transmembrane helix</keyword>
<accession>A0AAN6ETW1</accession>
<gene>
    <name evidence="2" type="ORF">HRR80_006504</name>
</gene>
<name>A0AAN6ETW1_EXODE</name>
<evidence type="ECO:0000313" key="3">
    <source>
        <dbReference type="Proteomes" id="UP001161757"/>
    </source>
</evidence>
<feature type="transmembrane region" description="Helical" evidence="1">
    <location>
        <begin position="105"/>
        <end position="126"/>
    </location>
</feature>
<organism evidence="2 3">
    <name type="scientific">Exophiala dermatitidis</name>
    <name type="common">Black yeast-like fungus</name>
    <name type="synonym">Wangiella dermatitidis</name>
    <dbReference type="NCBI Taxonomy" id="5970"/>
    <lineage>
        <taxon>Eukaryota</taxon>
        <taxon>Fungi</taxon>
        <taxon>Dikarya</taxon>
        <taxon>Ascomycota</taxon>
        <taxon>Pezizomycotina</taxon>
        <taxon>Eurotiomycetes</taxon>
        <taxon>Chaetothyriomycetidae</taxon>
        <taxon>Chaetothyriales</taxon>
        <taxon>Herpotrichiellaceae</taxon>
        <taxon>Exophiala</taxon>
    </lineage>
</organism>
<dbReference type="AlphaFoldDB" id="A0AAN6ETW1"/>
<dbReference type="EMBL" id="JAJGCB010000013">
    <property type="protein sequence ID" value="KAJ8989785.1"/>
    <property type="molecule type" value="Genomic_DNA"/>
</dbReference>
<proteinExistence type="predicted"/>
<evidence type="ECO:0000313" key="2">
    <source>
        <dbReference type="EMBL" id="KAJ8989785.1"/>
    </source>
</evidence>
<sequence>MYTFGFCTITSLITASKTRAAALCGLVAGYGPDDDYLGTLVSLISFKSTGNEKKKKFPPKFKSFASGTSVDDNAIDQVVIVRMAALYEDKSQALNRGNRSLNALVIAWTSTSPLDSTVFVFVFVFVRYAMRCKRTPDVIHILKSLNEVAIRQ</sequence>
<protein>
    <submittedName>
        <fullName evidence="2">Uncharacterized protein</fullName>
    </submittedName>
</protein>
<keyword evidence="1" id="KW-0472">Membrane</keyword>